<reference evidence="1" key="1">
    <citation type="submission" date="2014-09" db="EMBL/GenBank/DDBJ databases">
        <authorList>
            <person name="Magalhaes I.L.F."/>
            <person name="Oliveira U."/>
            <person name="Santos F.R."/>
            <person name="Vidigal T.H.D.A."/>
            <person name="Brescovit A.D."/>
            <person name="Santos A.J."/>
        </authorList>
    </citation>
    <scope>NUCLEOTIDE SEQUENCE</scope>
    <source>
        <tissue evidence="1">Shoot tissue taken approximately 20 cm above the soil surface</tissue>
    </source>
</reference>
<protein>
    <submittedName>
        <fullName evidence="1">Uncharacterized protein</fullName>
    </submittedName>
</protein>
<sequence>MSLPENKVTELIQGDDRSKWMVHSNHNIKYFTKG</sequence>
<dbReference type="AlphaFoldDB" id="A0A0A8YNU1"/>
<name>A0A0A8YNU1_ARUDO</name>
<reference evidence="1" key="2">
    <citation type="journal article" date="2015" name="Data Brief">
        <title>Shoot transcriptome of the giant reed, Arundo donax.</title>
        <authorList>
            <person name="Barrero R.A."/>
            <person name="Guerrero F.D."/>
            <person name="Moolhuijzen P."/>
            <person name="Goolsby J.A."/>
            <person name="Tidwell J."/>
            <person name="Bellgard S.E."/>
            <person name="Bellgard M.I."/>
        </authorList>
    </citation>
    <scope>NUCLEOTIDE SEQUENCE</scope>
    <source>
        <tissue evidence="1">Shoot tissue taken approximately 20 cm above the soil surface</tissue>
    </source>
</reference>
<proteinExistence type="predicted"/>
<dbReference type="EMBL" id="GBRH01273458">
    <property type="protein sequence ID" value="JAD24437.1"/>
    <property type="molecule type" value="Transcribed_RNA"/>
</dbReference>
<evidence type="ECO:0000313" key="1">
    <source>
        <dbReference type="EMBL" id="JAD24437.1"/>
    </source>
</evidence>
<accession>A0A0A8YNU1</accession>
<organism evidence="1">
    <name type="scientific">Arundo donax</name>
    <name type="common">Giant reed</name>
    <name type="synonym">Donax arundinaceus</name>
    <dbReference type="NCBI Taxonomy" id="35708"/>
    <lineage>
        <taxon>Eukaryota</taxon>
        <taxon>Viridiplantae</taxon>
        <taxon>Streptophyta</taxon>
        <taxon>Embryophyta</taxon>
        <taxon>Tracheophyta</taxon>
        <taxon>Spermatophyta</taxon>
        <taxon>Magnoliopsida</taxon>
        <taxon>Liliopsida</taxon>
        <taxon>Poales</taxon>
        <taxon>Poaceae</taxon>
        <taxon>PACMAD clade</taxon>
        <taxon>Arundinoideae</taxon>
        <taxon>Arundineae</taxon>
        <taxon>Arundo</taxon>
    </lineage>
</organism>